<dbReference type="Pfam" id="PF12689">
    <property type="entry name" value="Acid_PPase"/>
    <property type="match status" value="1"/>
</dbReference>
<keyword evidence="1" id="KW-0472">Membrane</keyword>
<sequence>IQAEMFDLCKLVLDARLRTVLYYQVVLLIAILLTMDCFDSTEGRRRRRRRRGMPELIIFNLDETIWPFKVDNKMKGPFNATKVKNQVSDSFGKTFDLFPEVTKVFDDLERRFFDMGVISQSPDIRKVESLMDSFNINKFFKLQEIFPGSKTEHIVKISKSTGVPFEEILYFDSNPKDIKEVGTYNVTTVLVGKDGITVKSVCKGLNTFNTTQMAKENLGSTTIKP</sequence>
<dbReference type="Gene3D" id="3.40.50.1000">
    <property type="entry name" value="HAD superfamily/HAD-like"/>
    <property type="match status" value="1"/>
</dbReference>
<dbReference type="GO" id="GO:0003993">
    <property type="term" value="F:acid phosphatase activity"/>
    <property type="evidence" value="ECO:0007669"/>
    <property type="project" value="TreeGrafter"/>
</dbReference>
<dbReference type="SUPFAM" id="SSF56784">
    <property type="entry name" value="HAD-like"/>
    <property type="match status" value="1"/>
</dbReference>
<dbReference type="PANTHER" id="PTHR17901">
    <property type="entry name" value="MAGNESIUM-DEPENDENT PHOSPHATASE 1 MDP1"/>
    <property type="match status" value="1"/>
</dbReference>
<feature type="non-terminal residue" evidence="2">
    <location>
        <position position="1"/>
    </location>
</feature>
<dbReference type="EMBL" id="GEDC01003167">
    <property type="protein sequence ID" value="JAS34131.1"/>
    <property type="molecule type" value="Transcribed_RNA"/>
</dbReference>
<keyword evidence="1" id="KW-1133">Transmembrane helix</keyword>
<dbReference type="PANTHER" id="PTHR17901:SF14">
    <property type="entry name" value="MAGNESIUM-DEPENDENT PHOSPHATASE 1"/>
    <property type="match status" value="1"/>
</dbReference>
<evidence type="ECO:0000256" key="1">
    <source>
        <dbReference type="SAM" id="Phobius"/>
    </source>
</evidence>
<name>A0A1B6E868_9HEMI</name>
<protein>
    <submittedName>
        <fullName evidence="2">Uncharacterized protein</fullName>
    </submittedName>
</protein>
<dbReference type="NCBIfam" id="TIGR01685">
    <property type="entry name" value="MDP-1"/>
    <property type="match status" value="1"/>
</dbReference>
<reference evidence="2" key="1">
    <citation type="submission" date="2015-12" db="EMBL/GenBank/DDBJ databases">
        <title>De novo transcriptome assembly of four potential Pierce s Disease insect vectors from Arizona vineyards.</title>
        <authorList>
            <person name="Tassone E.E."/>
        </authorList>
    </citation>
    <scope>NUCLEOTIDE SEQUENCE</scope>
</reference>
<feature type="transmembrane region" description="Helical" evidence="1">
    <location>
        <begin position="20"/>
        <end position="41"/>
    </location>
</feature>
<dbReference type="InterPro" id="IPR010036">
    <property type="entry name" value="MDP_1_eu_arc"/>
</dbReference>
<dbReference type="InterPro" id="IPR036412">
    <property type="entry name" value="HAD-like_sf"/>
</dbReference>
<accession>A0A1B6E868</accession>
<keyword evidence="1" id="KW-0812">Transmembrane</keyword>
<dbReference type="InterPro" id="IPR023214">
    <property type="entry name" value="HAD_sf"/>
</dbReference>
<gene>
    <name evidence="2" type="ORF">g.1684</name>
</gene>
<evidence type="ECO:0000313" key="2">
    <source>
        <dbReference type="EMBL" id="JAS34131.1"/>
    </source>
</evidence>
<organism evidence="2">
    <name type="scientific">Clastoptera arizonana</name>
    <name type="common">Arizona spittle bug</name>
    <dbReference type="NCBI Taxonomy" id="38151"/>
    <lineage>
        <taxon>Eukaryota</taxon>
        <taxon>Metazoa</taxon>
        <taxon>Ecdysozoa</taxon>
        <taxon>Arthropoda</taxon>
        <taxon>Hexapoda</taxon>
        <taxon>Insecta</taxon>
        <taxon>Pterygota</taxon>
        <taxon>Neoptera</taxon>
        <taxon>Paraneoptera</taxon>
        <taxon>Hemiptera</taxon>
        <taxon>Auchenorrhyncha</taxon>
        <taxon>Cercopoidea</taxon>
        <taxon>Clastopteridae</taxon>
        <taxon>Clastoptera</taxon>
    </lineage>
</organism>
<proteinExistence type="predicted"/>
<dbReference type="AlphaFoldDB" id="A0A1B6E868"/>